<evidence type="ECO:0008006" key="4">
    <source>
        <dbReference type="Google" id="ProtNLM"/>
    </source>
</evidence>
<sequence length="102" mass="11066">MTKILTGNELLSGAVVYLDADGRWVEELQAARVYEKDDEAAYEAALAAAKASGRVISLEDEDVEIIEGVITPSRTRAQIRAGGPTAPKFDRQHLGEDEHVSL</sequence>
<dbReference type="AlphaFoldDB" id="A0A1G7UF43"/>
<protein>
    <recommendedName>
        <fullName evidence="4">DUF2849 domain-containing protein</fullName>
    </recommendedName>
</protein>
<dbReference type="EMBL" id="FNCS01000003">
    <property type="protein sequence ID" value="SDG46103.1"/>
    <property type="molecule type" value="Genomic_DNA"/>
</dbReference>
<accession>A0A1G7UF43</accession>
<name>A0A1G7UF43_9HYPH</name>
<dbReference type="Proteomes" id="UP000199495">
    <property type="component" value="Unassembled WGS sequence"/>
</dbReference>
<feature type="compositionally biased region" description="Basic and acidic residues" evidence="1">
    <location>
        <begin position="88"/>
        <end position="102"/>
    </location>
</feature>
<dbReference type="InterPro" id="IPR021270">
    <property type="entry name" value="DUF2849"/>
</dbReference>
<organism evidence="2 3">
    <name type="scientific">Pelagibacterium luteolum</name>
    <dbReference type="NCBI Taxonomy" id="440168"/>
    <lineage>
        <taxon>Bacteria</taxon>
        <taxon>Pseudomonadati</taxon>
        <taxon>Pseudomonadota</taxon>
        <taxon>Alphaproteobacteria</taxon>
        <taxon>Hyphomicrobiales</taxon>
        <taxon>Devosiaceae</taxon>
        <taxon>Pelagibacterium</taxon>
    </lineage>
</organism>
<dbReference type="RefSeq" id="WP_090593862.1">
    <property type="nucleotide sequence ID" value="NZ_FNCS01000003.1"/>
</dbReference>
<dbReference type="STRING" id="440168.SAMN04487974_10330"/>
<dbReference type="OrthoDB" id="9815695at2"/>
<evidence type="ECO:0000313" key="2">
    <source>
        <dbReference type="EMBL" id="SDG46103.1"/>
    </source>
</evidence>
<proteinExistence type="predicted"/>
<gene>
    <name evidence="2" type="ORF">SAMN04487974_10330</name>
</gene>
<reference evidence="2 3" key="1">
    <citation type="submission" date="2016-10" db="EMBL/GenBank/DDBJ databases">
        <authorList>
            <person name="de Groot N.N."/>
        </authorList>
    </citation>
    <scope>NUCLEOTIDE SEQUENCE [LARGE SCALE GENOMIC DNA]</scope>
    <source>
        <strain evidence="2 3">CGMCC 1.10267</strain>
    </source>
</reference>
<keyword evidence="3" id="KW-1185">Reference proteome</keyword>
<evidence type="ECO:0000256" key="1">
    <source>
        <dbReference type="SAM" id="MobiDB-lite"/>
    </source>
</evidence>
<feature type="region of interest" description="Disordered" evidence="1">
    <location>
        <begin position="76"/>
        <end position="102"/>
    </location>
</feature>
<evidence type="ECO:0000313" key="3">
    <source>
        <dbReference type="Proteomes" id="UP000199495"/>
    </source>
</evidence>
<dbReference type="Pfam" id="PF11011">
    <property type="entry name" value="DUF2849"/>
    <property type="match status" value="1"/>
</dbReference>